<protein>
    <submittedName>
        <fullName evidence="1">Uncharacterized protein</fullName>
    </submittedName>
</protein>
<name>A0A9D1S8W5_9FIRM</name>
<organism evidence="1 2">
    <name type="scientific">Candidatus Merdicola faecigallinarum</name>
    <dbReference type="NCBI Taxonomy" id="2840862"/>
    <lineage>
        <taxon>Bacteria</taxon>
        <taxon>Bacillati</taxon>
        <taxon>Bacillota</taxon>
        <taxon>Clostridia</taxon>
        <taxon>Candidatus Merdicola</taxon>
    </lineage>
</organism>
<evidence type="ECO:0000313" key="1">
    <source>
        <dbReference type="EMBL" id="HIU51589.1"/>
    </source>
</evidence>
<gene>
    <name evidence="1" type="ORF">IAB70_03065</name>
</gene>
<dbReference type="Proteomes" id="UP000824093">
    <property type="component" value="Unassembled WGS sequence"/>
</dbReference>
<evidence type="ECO:0000313" key="2">
    <source>
        <dbReference type="Proteomes" id="UP000824093"/>
    </source>
</evidence>
<comment type="caution">
    <text evidence="1">The sequence shown here is derived from an EMBL/GenBank/DDBJ whole genome shotgun (WGS) entry which is preliminary data.</text>
</comment>
<accession>A0A9D1S8W5</accession>
<sequence length="79" mass="9882">MDNNYTFERFEKELDEGYQMFYTYVRNRYLLFKTAENCYTQKLISEYDKNPQPRQIVVTHKRIEEMFPFMEDIEYRIGI</sequence>
<dbReference type="AlphaFoldDB" id="A0A9D1S8W5"/>
<proteinExistence type="predicted"/>
<dbReference type="EMBL" id="DVNH01000021">
    <property type="protein sequence ID" value="HIU51589.1"/>
    <property type="molecule type" value="Genomic_DNA"/>
</dbReference>
<reference evidence="1" key="1">
    <citation type="submission" date="2020-10" db="EMBL/GenBank/DDBJ databases">
        <authorList>
            <person name="Gilroy R."/>
        </authorList>
    </citation>
    <scope>NUCLEOTIDE SEQUENCE</scope>
    <source>
        <strain evidence="1">CHK195-15760</strain>
    </source>
</reference>
<reference evidence="1" key="2">
    <citation type="journal article" date="2021" name="PeerJ">
        <title>Extensive microbial diversity within the chicken gut microbiome revealed by metagenomics and culture.</title>
        <authorList>
            <person name="Gilroy R."/>
            <person name="Ravi A."/>
            <person name="Getino M."/>
            <person name="Pursley I."/>
            <person name="Horton D.L."/>
            <person name="Alikhan N.F."/>
            <person name="Baker D."/>
            <person name="Gharbi K."/>
            <person name="Hall N."/>
            <person name="Watson M."/>
            <person name="Adriaenssens E.M."/>
            <person name="Foster-Nyarko E."/>
            <person name="Jarju S."/>
            <person name="Secka A."/>
            <person name="Antonio M."/>
            <person name="Oren A."/>
            <person name="Chaudhuri R.R."/>
            <person name="La Ragione R."/>
            <person name="Hildebrand F."/>
            <person name="Pallen M.J."/>
        </authorList>
    </citation>
    <scope>NUCLEOTIDE SEQUENCE</scope>
    <source>
        <strain evidence="1">CHK195-15760</strain>
    </source>
</reference>